<dbReference type="KEGG" id="ntt:TAO_1381"/>
<dbReference type="AlphaFoldDB" id="A0A1Q2SNQ4"/>
<keyword evidence="2" id="KW-1185">Reference proteome</keyword>
<sequence length="499" mass="53285">MHKETWLKRLGFHNVAEEIPQDYYAKLSELSRPVPAYYRRGGTEINTDPESKDDFIAPEIDKDILYRSRDHDNGQITAGISSDEVNTLAAALDQVITDPDVVSQDKGIQKIYQALLADRSGSKLGTLGITNGRHIADNVNSVIQNRAVEPKPSLFDTEASSVLGGLAEIGGSVISKIASSIEDAAVGVASMLAPNERTASNILSHAPSANEPSADSADTVTGFNKLKQLMQMQQDDAIYERQQQQDYSAMRAFRHGLERVGKGVYDVVSNPIDSVSILAGLVVPQIGISAGGVYLGSRIASLAKATKFDSKIANANYAGSAKKILSVANEALAAGVTITGADNIRTFKQISHLPESSFGKSEVYKSFRQEGYTHEKAAEITAASITGNHFFTRSMVNALFAVPFFHLKNLTKSQKQIQQVQQQIANSRAGRKIFAGLVVGGGSMGADQIGLNISREQELHQGKSVFKGVPEAAGAGIGLFAGFHGIGAAVANAIKQAVK</sequence>
<evidence type="ECO:0000313" key="2">
    <source>
        <dbReference type="Proteomes" id="UP000243679"/>
    </source>
</evidence>
<dbReference type="Proteomes" id="UP000243679">
    <property type="component" value="Chromosome"/>
</dbReference>
<name>A0A1Q2SNQ4_9GAMM</name>
<evidence type="ECO:0000313" key="1">
    <source>
        <dbReference type="EMBL" id="BAW80751.1"/>
    </source>
</evidence>
<proteinExistence type="predicted"/>
<dbReference type="EMBL" id="AP014836">
    <property type="protein sequence ID" value="BAW80751.1"/>
    <property type="molecule type" value="Genomic_DNA"/>
</dbReference>
<gene>
    <name evidence="1" type="ORF">TAO_1381</name>
</gene>
<protein>
    <submittedName>
        <fullName evidence="1">Uncharacterized protein</fullName>
    </submittedName>
</protein>
<accession>A0A1Q2SNQ4</accession>
<organism evidence="1 2">
    <name type="scientific">Candidatus Nitrosoglobus terrae</name>
    <dbReference type="NCBI Taxonomy" id="1630141"/>
    <lineage>
        <taxon>Bacteria</taxon>
        <taxon>Pseudomonadati</taxon>
        <taxon>Pseudomonadota</taxon>
        <taxon>Gammaproteobacteria</taxon>
        <taxon>Chromatiales</taxon>
        <taxon>Chromatiaceae</taxon>
        <taxon>Candidatus Nitrosoglobus</taxon>
    </lineage>
</organism>
<reference evidence="1 2" key="1">
    <citation type="journal article" date="2017" name="ISME J.">
        <title>An acid-tolerant ammonia-oxidizing ?-proteobacterium from soil.</title>
        <authorList>
            <person name="Hayatsu M."/>
            <person name="Tago K."/>
            <person name="Uchiyama I."/>
            <person name="Toyoda A."/>
            <person name="Wang Y."/>
            <person name="Shimomura Y."/>
            <person name="Okubo T."/>
            <person name="Kurisu F."/>
            <person name="Hirono Y."/>
            <person name="Nonaka K."/>
            <person name="Akiyama H."/>
            <person name="Itoh T."/>
            <person name="Takami H."/>
        </authorList>
    </citation>
    <scope>NUCLEOTIDE SEQUENCE [LARGE SCALE GENOMIC DNA]</scope>
    <source>
        <strain evidence="1 2">TAO100</strain>
    </source>
</reference>